<evidence type="ECO:0000256" key="1">
    <source>
        <dbReference type="ARBA" id="ARBA00023002"/>
    </source>
</evidence>
<protein>
    <submittedName>
        <fullName evidence="4">Gfo/Idh/MocA family oxidoreductase</fullName>
    </submittedName>
</protein>
<evidence type="ECO:0000259" key="3">
    <source>
        <dbReference type="Pfam" id="PF22725"/>
    </source>
</evidence>
<dbReference type="AlphaFoldDB" id="A0A7V5VEE0"/>
<keyword evidence="1" id="KW-0560">Oxidoreductase</keyword>
<dbReference type="EMBL" id="DRLI01000048">
    <property type="protein sequence ID" value="HHM01613.1"/>
    <property type="molecule type" value="Genomic_DNA"/>
</dbReference>
<dbReference type="SUPFAM" id="SSF51735">
    <property type="entry name" value="NAD(P)-binding Rossmann-fold domains"/>
    <property type="match status" value="1"/>
</dbReference>
<dbReference type="Proteomes" id="UP000885771">
    <property type="component" value="Unassembled WGS sequence"/>
</dbReference>
<dbReference type="SUPFAM" id="SSF55347">
    <property type="entry name" value="Glyceraldehyde-3-phosphate dehydrogenase-like, C-terminal domain"/>
    <property type="match status" value="1"/>
</dbReference>
<evidence type="ECO:0000259" key="2">
    <source>
        <dbReference type="Pfam" id="PF01408"/>
    </source>
</evidence>
<dbReference type="Gene3D" id="3.30.360.10">
    <property type="entry name" value="Dihydrodipicolinate Reductase, domain 2"/>
    <property type="match status" value="1"/>
</dbReference>
<dbReference type="PANTHER" id="PTHR43818">
    <property type="entry name" value="BCDNA.GH03377"/>
    <property type="match status" value="1"/>
</dbReference>
<dbReference type="InterPro" id="IPR036291">
    <property type="entry name" value="NAD(P)-bd_dom_sf"/>
</dbReference>
<dbReference type="InterPro" id="IPR000683">
    <property type="entry name" value="Gfo/Idh/MocA-like_OxRdtase_N"/>
</dbReference>
<name>A0A7V5VEE0_CALAY</name>
<accession>A0A7V5VEE0</accession>
<gene>
    <name evidence="4" type="ORF">ENJ15_01265</name>
</gene>
<evidence type="ECO:0000313" key="4">
    <source>
        <dbReference type="EMBL" id="HHM01613.1"/>
    </source>
</evidence>
<dbReference type="InterPro" id="IPR050463">
    <property type="entry name" value="Gfo/Idh/MocA_oxidrdct_glycsds"/>
</dbReference>
<dbReference type="Gene3D" id="3.40.50.720">
    <property type="entry name" value="NAD(P)-binding Rossmann-like Domain"/>
    <property type="match status" value="1"/>
</dbReference>
<feature type="domain" description="Gfo/Idh/MocA-like oxidoreductase N-terminal" evidence="2">
    <location>
        <begin position="11"/>
        <end position="127"/>
    </location>
</feature>
<organism evidence="4">
    <name type="scientific">Caldithrix abyssi</name>
    <dbReference type="NCBI Taxonomy" id="187145"/>
    <lineage>
        <taxon>Bacteria</taxon>
        <taxon>Pseudomonadati</taxon>
        <taxon>Calditrichota</taxon>
        <taxon>Calditrichia</taxon>
        <taxon>Calditrichales</taxon>
        <taxon>Calditrichaceae</taxon>
        <taxon>Caldithrix</taxon>
    </lineage>
</organism>
<proteinExistence type="predicted"/>
<dbReference type="Pfam" id="PF01408">
    <property type="entry name" value="GFO_IDH_MocA"/>
    <property type="match status" value="1"/>
</dbReference>
<dbReference type="Pfam" id="PF22725">
    <property type="entry name" value="GFO_IDH_MocA_C3"/>
    <property type="match status" value="1"/>
</dbReference>
<comment type="caution">
    <text evidence="4">The sequence shown here is derived from an EMBL/GenBank/DDBJ whole genome shotgun (WGS) entry which is preliminary data.</text>
</comment>
<dbReference type="GO" id="GO:0000166">
    <property type="term" value="F:nucleotide binding"/>
    <property type="evidence" value="ECO:0007669"/>
    <property type="project" value="InterPro"/>
</dbReference>
<reference evidence="4" key="1">
    <citation type="journal article" date="2020" name="mSystems">
        <title>Genome- and Community-Level Interaction Insights into Carbon Utilization and Element Cycling Functions of Hydrothermarchaeota in Hydrothermal Sediment.</title>
        <authorList>
            <person name="Zhou Z."/>
            <person name="Liu Y."/>
            <person name="Xu W."/>
            <person name="Pan J."/>
            <person name="Luo Z.H."/>
            <person name="Li M."/>
        </authorList>
    </citation>
    <scope>NUCLEOTIDE SEQUENCE [LARGE SCALE GENOMIC DNA]</scope>
    <source>
        <strain evidence="4">HyVt-460</strain>
    </source>
</reference>
<feature type="domain" description="GFO/IDH/MocA-like oxidoreductase" evidence="3">
    <location>
        <begin position="140"/>
        <end position="255"/>
    </location>
</feature>
<dbReference type="InterPro" id="IPR055170">
    <property type="entry name" value="GFO_IDH_MocA-like_dom"/>
</dbReference>
<sequence length="351" mass="40117">MNKKVYVEKILNVAVVGLGRAGWQIHIPRIMAHKGFKLSGVVDPLDERRKEARLHLGVAAFESLEKLFEQQNPDVVVIVSPTHFHKEQSLLAFRHGADVLCDKPMAVTLDEAREMVEAMHARSRKMMIFQPHRAHVETVALRALLREDLLGPVFMIKRRWSRYRVRVDWQAFARYGGGELNNSGAHFVDQLLYLSASPVKKIHCLRRRVLSRGDAEDFAKIIMETENGMILDVEVNFATAIAPPAMQVFGERGTMVLDEEHGLWRARYYDKGGADAIRLQEGLAAENRSYMDDQQLPWKEKNYPLSAFSSIDFYDKCYEHFALNQPAFIPPGESLEVMRILDVCKKRSGLE</sequence>
<dbReference type="GO" id="GO:0016491">
    <property type="term" value="F:oxidoreductase activity"/>
    <property type="evidence" value="ECO:0007669"/>
    <property type="project" value="UniProtKB-KW"/>
</dbReference>
<dbReference type="PANTHER" id="PTHR43818:SF11">
    <property type="entry name" value="BCDNA.GH03377"/>
    <property type="match status" value="1"/>
</dbReference>